<evidence type="ECO:0000313" key="2">
    <source>
        <dbReference type="Proteomes" id="UP000003178"/>
    </source>
</evidence>
<dbReference type="AlphaFoldDB" id="B6FX45"/>
<name>B6FX45_PEPHT</name>
<dbReference type="EMBL" id="ABWP01000014">
    <property type="protein sequence ID" value="EEA85902.1"/>
    <property type="molecule type" value="Genomic_DNA"/>
</dbReference>
<dbReference type="RefSeq" id="WP_006439366.1">
    <property type="nucleotide sequence ID" value="NZ_DS995355.1"/>
</dbReference>
<keyword evidence="2" id="KW-1185">Reference proteome</keyword>
<dbReference type="Proteomes" id="UP000003178">
    <property type="component" value="Unassembled WGS sequence"/>
</dbReference>
<proteinExistence type="predicted"/>
<sequence length="113" mass="12653">METVEFQNLSEKDQVLEIIHTINSNDMVNVLTYNTLTGISMSILEFIATEGDTIMNAILQDDRVATVDYSKVEGFSMDEETVLLAERDNIVIFTKKSDLNSTDIQTILSGLTE</sequence>
<comment type="caution">
    <text evidence="1">The sequence shown here is derived from an EMBL/GenBank/DDBJ whole genome shotgun (WGS) entry which is preliminary data.</text>
</comment>
<dbReference type="STRING" id="500633.CLOHIR_00444"/>
<protein>
    <submittedName>
        <fullName evidence="1">Uncharacterized protein</fullName>
    </submittedName>
</protein>
<reference evidence="1 2" key="1">
    <citation type="submission" date="2008-09" db="EMBL/GenBank/DDBJ databases">
        <authorList>
            <person name="Fulton L."/>
            <person name="Clifton S."/>
            <person name="Fulton B."/>
            <person name="Xu J."/>
            <person name="Minx P."/>
            <person name="Pepin K.H."/>
            <person name="Johnson M."/>
            <person name="Thiruvilangam P."/>
            <person name="Bhonagiri V."/>
            <person name="Nash W.E."/>
            <person name="Mardis E.R."/>
            <person name="Wilson R.K."/>
        </authorList>
    </citation>
    <scope>NUCLEOTIDE SEQUENCE [LARGE SCALE GENOMIC DNA]</scope>
    <source>
        <strain evidence="1 2">DSM 13275</strain>
    </source>
</reference>
<reference evidence="1 2" key="2">
    <citation type="submission" date="2008-10" db="EMBL/GenBank/DDBJ databases">
        <title>Draft genome sequence of Clostridium hiranonis (DSM 13275).</title>
        <authorList>
            <person name="Sudarsanam P."/>
            <person name="Ley R."/>
            <person name="Guruge J."/>
            <person name="Turnbaugh P.J."/>
            <person name="Mahowald M."/>
            <person name="Liep D."/>
            <person name="Gordon J."/>
        </authorList>
    </citation>
    <scope>NUCLEOTIDE SEQUENCE [LARGE SCALE GENOMIC DNA]</scope>
    <source>
        <strain evidence="1 2">DSM 13275</strain>
    </source>
</reference>
<organism evidence="1 2">
    <name type="scientific">Peptacetobacter hiranonis (strain DSM 13275 / JCM 10541 / KCTC 15199 / TO-931)</name>
    <name type="common">Clostridium hiranonis</name>
    <dbReference type="NCBI Taxonomy" id="500633"/>
    <lineage>
        <taxon>Bacteria</taxon>
        <taxon>Bacillati</taxon>
        <taxon>Bacillota</taxon>
        <taxon>Clostridia</taxon>
        <taxon>Peptostreptococcales</taxon>
        <taxon>Peptostreptococcaceae</taxon>
        <taxon>Peptacetobacter</taxon>
    </lineage>
</organism>
<accession>B6FX45</accession>
<gene>
    <name evidence="1" type="ORF">CLOHIR_00444</name>
</gene>
<dbReference type="HOGENOM" id="CLU_2129130_0_0_9"/>
<evidence type="ECO:0000313" key="1">
    <source>
        <dbReference type="EMBL" id="EEA85902.1"/>
    </source>
</evidence>